<dbReference type="InterPro" id="IPR008030">
    <property type="entry name" value="NmrA-like"/>
</dbReference>
<dbReference type="AlphaFoldDB" id="A0A852TRK4"/>
<accession>A0A852TRK4</accession>
<dbReference type="RefSeq" id="WP_179643038.1">
    <property type="nucleotide sequence ID" value="NZ_BAAAYY010000001.1"/>
</dbReference>
<dbReference type="SUPFAM" id="SSF51735">
    <property type="entry name" value="NAD(P)-binding Rossmann-fold domains"/>
    <property type="match status" value="1"/>
</dbReference>
<feature type="domain" description="NmrA-like" evidence="1">
    <location>
        <begin position="4"/>
        <end position="213"/>
    </location>
</feature>
<keyword evidence="3" id="KW-1185">Reference proteome</keyword>
<dbReference type="InterPro" id="IPR036291">
    <property type="entry name" value="NAD(P)-bd_dom_sf"/>
</dbReference>
<proteinExistence type="predicted"/>
<name>A0A852TRK4_9ACTN</name>
<dbReference type="Proteomes" id="UP000589036">
    <property type="component" value="Unassembled WGS sequence"/>
</dbReference>
<dbReference type="InterPro" id="IPR051604">
    <property type="entry name" value="Ergot_Alk_Oxidoreductase"/>
</dbReference>
<dbReference type="PANTHER" id="PTHR43162:SF1">
    <property type="entry name" value="PRESTALK A DIFFERENTIATION PROTEIN A"/>
    <property type="match status" value="1"/>
</dbReference>
<evidence type="ECO:0000259" key="1">
    <source>
        <dbReference type="Pfam" id="PF05368"/>
    </source>
</evidence>
<comment type="caution">
    <text evidence="2">The sequence shown here is derived from an EMBL/GenBank/DDBJ whole genome shotgun (WGS) entry which is preliminary data.</text>
</comment>
<reference evidence="2 3" key="1">
    <citation type="submission" date="2020-07" db="EMBL/GenBank/DDBJ databases">
        <title>Sequencing the genomes of 1000 actinobacteria strains.</title>
        <authorList>
            <person name="Klenk H.-P."/>
        </authorList>
    </citation>
    <scope>NUCLEOTIDE SEQUENCE [LARGE SCALE GENOMIC DNA]</scope>
    <source>
        <strain evidence="2 3">CXB654</strain>
    </source>
</reference>
<dbReference type="PANTHER" id="PTHR43162">
    <property type="match status" value="1"/>
</dbReference>
<evidence type="ECO:0000313" key="2">
    <source>
        <dbReference type="EMBL" id="NYE47026.1"/>
    </source>
</evidence>
<gene>
    <name evidence="2" type="ORF">HDA32_002146</name>
</gene>
<dbReference type="EMBL" id="JACCCC010000001">
    <property type="protein sequence ID" value="NYE47026.1"/>
    <property type="molecule type" value="Genomic_DNA"/>
</dbReference>
<sequence length="273" mass="28879">MTQQQPILVLGATGSTGRRVADLLRAAGHPVRAASRGGAVRFDWADPDTWEPAVSGASRMYLMAPHELPIDPSFVACAVGQGVRRIVLLSSRGIETMGDERLMAAERTVRESGAEWTVVRPDWFNQNFDEGFFREAVTAGELALPLGEARQAFVDADDIAAVAAAALTGDGHAGRSYELTGPRALSFAEALAVIGRASGRRLRFLGTEEEYLAVQVASGASREEAAGAAAAFAALRGLGDAEPTDAVRRVTGRDPRDLESYAAEAAARGAWRG</sequence>
<evidence type="ECO:0000313" key="3">
    <source>
        <dbReference type="Proteomes" id="UP000589036"/>
    </source>
</evidence>
<organism evidence="2 3">
    <name type="scientific">Spinactinospora alkalitolerans</name>
    <dbReference type="NCBI Taxonomy" id="687207"/>
    <lineage>
        <taxon>Bacteria</taxon>
        <taxon>Bacillati</taxon>
        <taxon>Actinomycetota</taxon>
        <taxon>Actinomycetes</taxon>
        <taxon>Streptosporangiales</taxon>
        <taxon>Nocardiopsidaceae</taxon>
        <taxon>Spinactinospora</taxon>
    </lineage>
</organism>
<dbReference type="Pfam" id="PF05368">
    <property type="entry name" value="NmrA"/>
    <property type="match status" value="1"/>
</dbReference>
<protein>
    <submittedName>
        <fullName evidence="2">Uncharacterized protein YbjT (DUF2867 family)</fullName>
    </submittedName>
</protein>
<dbReference type="Gene3D" id="3.90.25.10">
    <property type="entry name" value="UDP-galactose 4-epimerase, domain 1"/>
    <property type="match status" value="1"/>
</dbReference>
<dbReference type="Gene3D" id="3.40.50.720">
    <property type="entry name" value="NAD(P)-binding Rossmann-like Domain"/>
    <property type="match status" value="1"/>
</dbReference>